<dbReference type="EMBL" id="CAESGF010000027">
    <property type="protein sequence ID" value="CAB4365247.1"/>
    <property type="molecule type" value="Genomic_DNA"/>
</dbReference>
<feature type="region of interest" description="Disordered" evidence="1">
    <location>
        <begin position="198"/>
        <end position="221"/>
    </location>
</feature>
<dbReference type="EMBL" id="CAEZYF010000031">
    <property type="protein sequence ID" value="CAB4745210.1"/>
    <property type="molecule type" value="Genomic_DNA"/>
</dbReference>
<dbReference type="AlphaFoldDB" id="A0A6J6TDE4"/>
<evidence type="ECO:0000313" key="4">
    <source>
        <dbReference type="EMBL" id="CAB4852103.1"/>
    </source>
</evidence>
<accession>A0A6J6TDE4</accession>
<proteinExistence type="predicted"/>
<name>A0A6J6TDE4_9ZZZZ</name>
<reference evidence="3" key="1">
    <citation type="submission" date="2020-05" db="EMBL/GenBank/DDBJ databases">
        <authorList>
            <person name="Chiriac C."/>
            <person name="Salcher M."/>
            <person name="Ghai R."/>
            <person name="Kavagutti S V."/>
        </authorList>
    </citation>
    <scope>NUCLEOTIDE SEQUENCE</scope>
</reference>
<evidence type="ECO:0000313" key="5">
    <source>
        <dbReference type="EMBL" id="CAB4951053.1"/>
    </source>
</evidence>
<dbReference type="EMBL" id="CAFBIY010000110">
    <property type="protein sequence ID" value="CAB4852103.1"/>
    <property type="molecule type" value="Genomic_DNA"/>
</dbReference>
<protein>
    <submittedName>
        <fullName evidence="3">Unannotated protein</fullName>
    </submittedName>
</protein>
<gene>
    <name evidence="3" type="ORF">UFOPK2656_03186</name>
    <name evidence="4" type="ORF">UFOPK3267_01883</name>
    <name evidence="5" type="ORF">UFOPK3651_02847</name>
    <name evidence="2" type="ORF">UFOPK4189_02994</name>
</gene>
<sequence length="221" mass="23340">MRIWDLQSLGSGPSRPKLRLAGWRVLDGVGNPVNQIREVRRMRVLRAATIVVVVFALGGCGRGQTTDVVSPRDTTSAASDLIVDYTGQPVPDGMLAVEDRQGRVRGYIPEDFQQTHANGESDLAASPVQAVAVLATDGSVLGYFLAGNTGFVDSKVGNDPLMLDLLVKCMAAVGAFENFDTSCDVVLASQGVDPAQARALAGSERPATSLLPPETYPPTDS</sequence>
<evidence type="ECO:0000256" key="1">
    <source>
        <dbReference type="SAM" id="MobiDB-lite"/>
    </source>
</evidence>
<organism evidence="3">
    <name type="scientific">freshwater metagenome</name>
    <dbReference type="NCBI Taxonomy" id="449393"/>
    <lineage>
        <taxon>unclassified sequences</taxon>
        <taxon>metagenomes</taxon>
        <taxon>ecological metagenomes</taxon>
    </lineage>
</organism>
<evidence type="ECO:0000313" key="3">
    <source>
        <dbReference type="EMBL" id="CAB4745210.1"/>
    </source>
</evidence>
<evidence type="ECO:0000313" key="2">
    <source>
        <dbReference type="EMBL" id="CAB4365247.1"/>
    </source>
</evidence>
<dbReference type="EMBL" id="CAFBMT010000023">
    <property type="protein sequence ID" value="CAB4951053.1"/>
    <property type="molecule type" value="Genomic_DNA"/>
</dbReference>